<feature type="transmembrane region" description="Helical" evidence="3">
    <location>
        <begin position="215"/>
        <end position="240"/>
    </location>
</feature>
<keyword evidence="3" id="KW-1133">Transmembrane helix</keyword>
<dbReference type="InterPro" id="IPR001368">
    <property type="entry name" value="TNFR/NGFR_Cys_rich_reg"/>
</dbReference>
<evidence type="ECO:0000313" key="5">
    <source>
        <dbReference type="Ensembl" id="ENSCMUP00000031605.1"/>
    </source>
</evidence>
<dbReference type="CTD" id="7293"/>
<feature type="repeat" description="TNFR-Cys" evidence="1">
    <location>
        <begin position="64"/>
        <end position="105"/>
    </location>
</feature>
<dbReference type="PROSITE" id="PS00652">
    <property type="entry name" value="TNFR_NGFR_1"/>
    <property type="match status" value="1"/>
</dbReference>
<feature type="signal peptide" evidence="4">
    <location>
        <begin position="1"/>
        <end position="26"/>
    </location>
</feature>
<dbReference type="AlphaFoldDB" id="A0A8U7NDX8"/>
<reference evidence="6" key="1">
    <citation type="submission" date="2019-10" db="EMBL/GenBank/DDBJ databases">
        <title>Corvus moneduloides (New Caledonian crow) genome, bCorMon1, primary haplotype.</title>
        <authorList>
            <person name="Rutz C."/>
            <person name="Fungtammasan C."/>
            <person name="Mountcastle J."/>
            <person name="Formenti G."/>
            <person name="Chow W."/>
            <person name="Howe K."/>
            <person name="Steele M.P."/>
            <person name="Fernandes J."/>
            <person name="Gilbert M.T.P."/>
            <person name="Fedrigo O."/>
            <person name="Jarvis E.D."/>
            <person name="Gemmell N."/>
        </authorList>
    </citation>
    <scope>NUCLEOTIDE SEQUENCE [LARGE SCALE GENOMIC DNA]</scope>
</reference>
<dbReference type="InterPro" id="IPR020445">
    <property type="entry name" value="TNFR_4"/>
</dbReference>
<dbReference type="Pfam" id="PF00020">
    <property type="entry name" value="TNFR_c6"/>
    <property type="match status" value="3"/>
</dbReference>
<feature type="disulfide bond" evidence="1">
    <location>
        <begin position="41"/>
        <end position="54"/>
    </location>
</feature>
<reference evidence="5" key="2">
    <citation type="submission" date="2025-08" db="UniProtKB">
        <authorList>
            <consortium name="Ensembl"/>
        </authorList>
    </citation>
    <scope>IDENTIFICATION</scope>
</reference>
<feature type="region of interest" description="Disordered" evidence="2">
    <location>
        <begin position="247"/>
        <end position="266"/>
    </location>
</feature>
<protein>
    <submittedName>
        <fullName evidence="5">TNF receptor superfamily member 4</fullName>
    </submittedName>
</protein>
<name>A0A8U7NDX8_CORMO</name>
<dbReference type="Proteomes" id="UP000694553">
    <property type="component" value="Unassembled WGS sequence"/>
</dbReference>
<dbReference type="RefSeq" id="XP_031987384.1">
    <property type="nucleotide sequence ID" value="XM_032131493.1"/>
</dbReference>
<keyword evidence="6" id="KW-1185">Reference proteome</keyword>
<evidence type="ECO:0000256" key="1">
    <source>
        <dbReference type="PROSITE-ProRule" id="PRU00206"/>
    </source>
</evidence>
<feature type="repeat" description="TNFR-Cys" evidence="1">
    <location>
        <begin position="28"/>
        <end position="62"/>
    </location>
</feature>
<feature type="disulfide bond" evidence="1">
    <location>
        <begin position="44"/>
        <end position="62"/>
    </location>
</feature>
<keyword evidence="3" id="KW-0472">Membrane</keyword>
<evidence type="ECO:0000256" key="3">
    <source>
        <dbReference type="SAM" id="Phobius"/>
    </source>
</evidence>
<evidence type="ECO:0000256" key="4">
    <source>
        <dbReference type="SAM" id="SignalP"/>
    </source>
</evidence>
<dbReference type="GO" id="GO:0006954">
    <property type="term" value="P:inflammatory response"/>
    <property type="evidence" value="ECO:0007669"/>
    <property type="project" value="InterPro"/>
</dbReference>
<dbReference type="SUPFAM" id="SSF57586">
    <property type="entry name" value="TNF receptor-like"/>
    <property type="match status" value="3"/>
</dbReference>
<dbReference type="PROSITE" id="PS50050">
    <property type="entry name" value="TNFR_NGFR_2"/>
    <property type="match status" value="2"/>
</dbReference>
<dbReference type="GO" id="GO:0005031">
    <property type="term" value="F:tumor necrosis factor receptor activity"/>
    <property type="evidence" value="ECO:0007669"/>
    <property type="project" value="InterPro"/>
</dbReference>
<dbReference type="Gene3D" id="2.10.50.10">
    <property type="entry name" value="Tumor Necrosis Factor Receptor, subunit A, domain 2"/>
    <property type="match status" value="2"/>
</dbReference>
<evidence type="ECO:0000256" key="2">
    <source>
        <dbReference type="SAM" id="MobiDB-lite"/>
    </source>
</evidence>
<dbReference type="SMART" id="SM00208">
    <property type="entry name" value="TNFR"/>
    <property type="match status" value="3"/>
</dbReference>
<gene>
    <name evidence="5" type="primary">TNFRSF4</name>
</gene>
<comment type="caution">
    <text evidence="1">Lacks conserved residue(s) required for the propagation of feature annotation.</text>
</comment>
<organism evidence="5 6">
    <name type="scientific">Corvus moneduloides</name>
    <name type="common">New Caledonian crow</name>
    <dbReference type="NCBI Taxonomy" id="1196302"/>
    <lineage>
        <taxon>Eukaryota</taxon>
        <taxon>Metazoa</taxon>
        <taxon>Chordata</taxon>
        <taxon>Craniata</taxon>
        <taxon>Vertebrata</taxon>
        <taxon>Euteleostomi</taxon>
        <taxon>Archelosauria</taxon>
        <taxon>Archosauria</taxon>
        <taxon>Dinosauria</taxon>
        <taxon>Saurischia</taxon>
        <taxon>Theropoda</taxon>
        <taxon>Coelurosauria</taxon>
        <taxon>Aves</taxon>
        <taxon>Neognathae</taxon>
        <taxon>Neoaves</taxon>
        <taxon>Telluraves</taxon>
        <taxon>Australaves</taxon>
        <taxon>Passeriformes</taxon>
        <taxon>Corvoidea</taxon>
        <taxon>Corvidae</taxon>
        <taxon>Corvus</taxon>
    </lineage>
</organism>
<accession>A0A8U7NDX8</accession>
<feature type="region of interest" description="Disordered" evidence="2">
    <location>
        <begin position="158"/>
        <end position="207"/>
    </location>
</feature>
<proteinExistence type="predicted"/>
<dbReference type="CDD" id="cd13406">
    <property type="entry name" value="TNFRSF4"/>
    <property type="match status" value="1"/>
</dbReference>
<dbReference type="PANTHER" id="PTHR47881">
    <property type="entry name" value="TUMOR NECROSIS FACTOR RECEPTOR SUBFAMILY MEMBER 4"/>
    <property type="match status" value="1"/>
</dbReference>
<sequence length="280" mass="30346">MAAPRIPWNFPALCWLLAVALPDSLALECREHQYPFHEKCCSDCAPGERMRSRCTATADTICAPCQDEYFSSEHHHGFCHSCTICNTRKGSVEVKKCEKTSDRVCMCRAGFMPAGIPLGSECSRCPEGTFSRGRNENCQPWTNCSSFGKSTLRAGTGTEDALCSSPDVPASATSPAPDPIPTEFPENSSSATAPSSPREIPSVCLDPSSPTEPSWGSLSLLLLCLILLMVSGMSILLLIIQAARKETRRGPGRSIQQKEGSCRIPIQEEQIDSNSSLIKN</sequence>
<evidence type="ECO:0000313" key="6">
    <source>
        <dbReference type="Proteomes" id="UP000694553"/>
    </source>
</evidence>
<reference evidence="5" key="3">
    <citation type="submission" date="2025-09" db="UniProtKB">
        <authorList>
            <consortium name="Ensembl"/>
        </authorList>
    </citation>
    <scope>IDENTIFICATION</scope>
</reference>
<keyword evidence="1" id="KW-1015">Disulfide bond</keyword>
<keyword evidence="3" id="KW-0812">Transmembrane</keyword>
<feature type="compositionally biased region" description="Polar residues" evidence="2">
    <location>
        <begin position="185"/>
        <end position="195"/>
    </location>
</feature>
<dbReference type="OrthoDB" id="9950067at2759"/>
<feature type="chain" id="PRO_5043859904" evidence="4">
    <location>
        <begin position="27"/>
        <end position="280"/>
    </location>
</feature>
<dbReference type="Ensembl" id="ENSCMUT00000033266.1">
    <property type="protein sequence ID" value="ENSCMUP00000031605.1"/>
    <property type="gene ID" value="ENSCMUG00000018602.1"/>
</dbReference>
<dbReference type="InterPro" id="IPR034022">
    <property type="entry name" value="TNFRSF4_N"/>
</dbReference>
<dbReference type="GeneID" id="116454646"/>
<dbReference type="PANTHER" id="PTHR47881:SF1">
    <property type="entry name" value="TUMOR NECROSIS FACTOR RECEPTOR SUPERFAMILY MEMBER 4"/>
    <property type="match status" value="1"/>
</dbReference>
<keyword evidence="4" id="KW-0732">Signal</keyword>
<dbReference type="OMA" id="CKKWREC"/>